<keyword evidence="1" id="KW-0812">Transmembrane</keyword>
<proteinExistence type="predicted"/>
<keyword evidence="1" id="KW-1133">Transmembrane helix</keyword>
<dbReference type="PANTHER" id="PTHR42305:SF1">
    <property type="entry name" value="MEMBRANE PROTEIN RV1733C-RELATED"/>
    <property type="match status" value="1"/>
</dbReference>
<feature type="transmembrane region" description="Helical" evidence="1">
    <location>
        <begin position="35"/>
        <end position="53"/>
    </location>
</feature>
<organism evidence="2 3">
    <name type="scientific">Nocardia jiangxiensis</name>
    <dbReference type="NCBI Taxonomy" id="282685"/>
    <lineage>
        <taxon>Bacteria</taxon>
        <taxon>Bacillati</taxon>
        <taxon>Actinomycetota</taxon>
        <taxon>Actinomycetes</taxon>
        <taxon>Mycobacteriales</taxon>
        <taxon>Nocardiaceae</taxon>
        <taxon>Nocardia</taxon>
    </lineage>
</organism>
<protein>
    <submittedName>
        <fullName evidence="2">Uncharacterized protein</fullName>
    </submittedName>
</protein>
<evidence type="ECO:0000313" key="2">
    <source>
        <dbReference type="EMBL" id="MFF3567664.1"/>
    </source>
</evidence>
<dbReference type="InterPro" id="IPR039708">
    <property type="entry name" value="MT1774/Rv1733c-like"/>
</dbReference>
<accession>A0ABW6RXH9</accession>
<dbReference type="Proteomes" id="UP001601992">
    <property type="component" value="Unassembled WGS sequence"/>
</dbReference>
<evidence type="ECO:0000256" key="1">
    <source>
        <dbReference type="SAM" id="Phobius"/>
    </source>
</evidence>
<keyword evidence="3" id="KW-1185">Reference proteome</keyword>
<gene>
    <name evidence="2" type="ORF">ACFYXQ_07740</name>
</gene>
<evidence type="ECO:0000313" key="3">
    <source>
        <dbReference type="Proteomes" id="UP001601992"/>
    </source>
</evidence>
<dbReference type="EMBL" id="JBIAQY010000002">
    <property type="protein sequence ID" value="MFF3567664.1"/>
    <property type="molecule type" value="Genomic_DNA"/>
</dbReference>
<reference evidence="2 3" key="1">
    <citation type="submission" date="2024-10" db="EMBL/GenBank/DDBJ databases">
        <title>The Natural Products Discovery Center: Release of the First 8490 Sequenced Strains for Exploring Actinobacteria Biosynthetic Diversity.</title>
        <authorList>
            <person name="Kalkreuter E."/>
            <person name="Kautsar S.A."/>
            <person name="Yang D."/>
            <person name="Bader C.D."/>
            <person name="Teijaro C.N."/>
            <person name="Fluegel L."/>
            <person name="Davis C.M."/>
            <person name="Simpson J.R."/>
            <person name="Lauterbach L."/>
            <person name="Steele A.D."/>
            <person name="Gui C."/>
            <person name="Meng S."/>
            <person name="Li G."/>
            <person name="Viehrig K."/>
            <person name="Ye F."/>
            <person name="Su P."/>
            <person name="Kiefer A.F."/>
            <person name="Nichols A."/>
            <person name="Cepeda A.J."/>
            <person name="Yan W."/>
            <person name="Fan B."/>
            <person name="Jiang Y."/>
            <person name="Adhikari A."/>
            <person name="Zheng C.-J."/>
            <person name="Schuster L."/>
            <person name="Cowan T.M."/>
            <person name="Smanski M.J."/>
            <person name="Chevrette M.G."/>
            <person name="De Carvalho L.P.S."/>
            <person name="Shen B."/>
        </authorList>
    </citation>
    <scope>NUCLEOTIDE SEQUENCE [LARGE SCALE GENOMIC DNA]</scope>
    <source>
        <strain evidence="2 3">NPDC002593</strain>
    </source>
</reference>
<name>A0ABW6RXH9_9NOCA</name>
<dbReference type="RefSeq" id="WP_169542019.1">
    <property type="nucleotide sequence ID" value="NZ_JBIAQY010000002.1"/>
</dbReference>
<feature type="transmembrane region" description="Helical" evidence="1">
    <location>
        <begin position="159"/>
        <end position="178"/>
    </location>
</feature>
<keyword evidence="1" id="KW-0472">Membrane</keyword>
<comment type="caution">
    <text evidence="2">The sequence shown here is derived from an EMBL/GenBank/DDBJ whole genome shotgun (WGS) entry which is preliminary data.</text>
</comment>
<sequence>MGIDVTNRPSLPRRLWRTAPWSANPLMRASDRWEAGARIVAVVLLLAAIPFAVHAGTARYDEALVHERAVIASAVTVAGTVTERPTVVGQDSVAAVRTWQTQVVWTRAGHTHTATIDVPSTARPGDRFPVRVGGDGRPLHDLSPTDLALGDGVDRAMKVFGSVALVVGAVLAVLYSLLEIRRRADWTREWRGLSREVNRG</sequence>
<dbReference type="PANTHER" id="PTHR42305">
    <property type="entry name" value="MEMBRANE PROTEIN RV1733C-RELATED"/>
    <property type="match status" value="1"/>
</dbReference>